<evidence type="ECO:0000313" key="10">
    <source>
        <dbReference type="Proteomes" id="UP000479293"/>
    </source>
</evidence>
<keyword evidence="4 8" id="KW-0812">Transmembrane</keyword>
<evidence type="ECO:0000313" key="9">
    <source>
        <dbReference type="EMBL" id="MPR36166.1"/>
    </source>
</evidence>
<feature type="transmembrane region" description="Helical" evidence="8">
    <location>
        <begin position="289"/>
        <end position="310"/>
    </location>
</feature>
<name>A0A7C9F884_9BACT</name>
<feature type="transmembrane region" description="Helical" evidence="8">
    <location>
        <begin position="6"/>
        <end position="35"/>
    </location>
</feature>
<evidence type="ECO:0000256" key="2">
    <source>
        <dbReference type="ARBA" id="ARBA00022448"/>
    </source>
</evidence>
<proteinExistence type="inferred from homology"/>
<gene>
    <name evidence="9" type="ORF">GBK04_23165</name>
</gene>
<sequence length="475" mass="50625">MNSIVIVLIGIAVVLICIIVLRLHALLSLLLAALITGILTSQAQLFDYAMQSNMGEAAARSLSTQTIGARLSNAFGTTVGKIGLLILFASLIGTALMKSGGAERIIRSLMKLVGPKNGSFAFLSGSFVLGIPVFFDTVFYLMIPLVKSLSVRHPGRFSLYLMCAIAGGVMSHSLVPPTPGPLYVAKALGVDIGIMMIGGLSVGIMTVLCGYLYAAWANKKWALPLRDTPDLTLEELQHNAGIEDQDLPGLGVSLLPIVLPILLITAHTFLSMGSRPTENIVQTPLLDLFQVLGDANMALFISAMIALYLMGHRLKNAELFRKNVSESLMSAGMIILITSAGGTFGQMLQQTGIGIRIGQLAQGYQTAILPLAFLITMVVRTAQGSATVAMVTAVGVMSGFGSAQGFGFHPVYLAIVIGCGSKIFPWMNDSAFWIISKMAGMNEQETIRFFSYLLTVMGFAGLIASMLLAFLFPFV</sequence>
<dbReference type="EMBL" id="WHLY01000002">
    <property type="protein sequence ID" value="MPR36166.1"/>
    <property type="molecule type" value="Genomic_DNA"/>
</dbReference>
<dbReference type="Proteomes" id="UP000479293">
    <property type="component" value="Unassembled WGS sequence"/>
</dbReference>
<dbReference type="PANTHER" id="PTHR30354">
    <property type="entry name" value="GNT FAMILY GLUCONATE TRANSPORTER"/>
    <property type="match status" value="1"/>
</dbReference>
<comment type="similarity">
    <text evidence="7">Belongs to the GntP permease family.</text>
</comment>
<dbReference type="RefSeq" id="WP_152763838.1">
    <property type="nucleotide sequence ID" value="NZ_WHLY01000002.1"/>
</dbReference>
<evidence type="ECO:0000256" key="5">
    <source>
        <dbReference type="ARBA" id="ARBA00022989"/>
    </source>
</evidence>
<organism evidence="9 10">
    <name type="scientific">Salmonirosea aquatica</name>
    <dbReference type="NCBI Taxonomy" id="2654236"/>
    <lineage>
        <taxon>Bacteria</taxon>
        <taxon>Pseudomonadati</taxon>
        <taxon>Bacteroidota</taxon>
        <taxon>Cytophagia</taxon>
        <taxon>Cytophagales</taxon>
        <taxon>Spirosomataceae</taxon>
        <taxon>Salmonirosea</taxon>
    </lineage>
</organism>
<accession>A0A7C9F884</accession>
<keyword evidence="2" id="KW-0813">Transport</keyword>
<dbReference type="InterPro" id="IPR003474">
    <property type="entry name" value="Glcn_transporter"/>
</dbReference>
<feature type="transmembrane region" description="Helical" evidence="8">
    <location>
        <begin position="386"/>
        <end position="405"/>
    </location>
</feature>
<feature type="transmembrane region" description="Helical" evidence="8">
    <location>
        <begin position="361"/>
        <end position="379"/>
    </location>
</feature>
<feature type="transmembrane region" description="Helical" evidence="8">
    <location>
        <begin position="331"/>
        <end position="349"/>
    </location>
</feature>
<keyword evidence="3" id="KW-1003">Cell membrane</keyword>
<keyword evidence="6 8" id="KW-0472">Membrane</keyword>
<dbReference type="GO" id="GO:0005886">
    <property type="term" value="C:plasma membrane"/>
    <property type="evidence" value="ECO:0007669"/>
    <property type="project" value="UniProtKB-SubCell"/>
</dbReference>
<dbReference type="GO" id="GO:0015128">
    <property type="term" value="F:gluconate transmembrane transporter activity"/>
    <property type="evidence" value="ECO:0007669"/>
    <property type="project" value="InterPro"/>
</dbReference>
<feature type="transmembrane region" description="Helical" evidence="8">
    <location>
        <begin position="449"/>
        <end position="472"/>
    </location>
</feature>
<evidence type="ECO:0000256" key="8">
    <source>
        <dbReference type="SAM" id="Phobius"/>
    </source>
</evidence>
<dbReference type="AlphaFoldDB" id="A0A7C9F884"/>
<evidence type="ECO:0000256" key="6">
    <source>
        <dbReference type="ARBA" id="ARBA00023136"/>
    </source>
</evidence>
<evidence type="ECO:0000256" key="1">
    <source>
        <dbReference type="ARBA" id="ARBA00004651"/>
    </source>
</evidence>
<feature type="transmembrane region" description="Helical" evidence="8">
    <location>
        <begin position="120"/>
        <end position="145"/>
    </location>
</feature>
<keyword evidence="10" id="KW-1185">Reference proteome</keyword>
<evidence type="ECO:0000256" key="7">
    <source>
        <dbReference type="ARBA" id="ARBA00049663"/>
    </source>
</evidence>
<feature type="transmembrane region" description="Helical" evidence="8">
    <location>
        <begin position="82"/>
        <end position="100"/>
    </location>
</feature>
<dbReference type="PANTHER" id="PTHR30354:SF22">
    <property type="entry name" value="HIGH-AFFINITY GLUCONATE TRANSPORTER"/>
    <property type="match status" value="1"/>
</dbReference>
<evidence type="ECO:0000256" key="3">
    <source>
        <dbReference type="ARBA" id="ARBA00022475"/>
    </source>
</evidence>
<reference evidence="9 10" key="1">
    <citation type="submission" date="2019-10" db="EMBL/GenBank/DDBJ databases">
        <title>Draft Genome Sequence of Cytophagaceae sp. SJW1-29.</title>
        <authorList>
            <person name="Choi A."/>
        </authorList>
    </citation>
    <scope>NUCLEOTIDE SEQUENCE [LARGE SCALE GENOMIC DNA]</scope>
    <source>
        <strain evidence="9 10">SJW1-29</strain>
    </source>
</reference>
<comment type="caution">
    <text evidence="9">The sequence shown here is derived from an EMBL/GenBank/DDBJ whole genome shotgun (WGS) entry which is preliminary data.</text>
</comment>
<protein>
    <submittedName>
        <fullName evidence="9">GntP family permease</fullName>
    </submittedName>
</protein>
<evidence type="ECO:0000256" key="4">
    <source>
        <dbReference type="ARBA" id="ARBA00022692"/>
    </source>
</evidence>
<dbReference type="Pfam" id="PF02447">
    <property type="entry name" value="GntP_permease"/>
    <property type="match status" value="1"/>
</dbReference>
<feature type="transmembrane region" description="Helical" evidence="8">
    <location>
        <begin position="247"/>
        <end position="269"/>
    </location>
</feature>
<comment type="subcellular location">
    <subcellularLocation>
        <location evidence="1">Cell membrane</location>
        <topology evidence="1">Multi-pass membrane protein</topology>
    </subcellularLocation>
</comment>
<feature type="transmembrane region" description="Helical" evidence="8">
    <location>
        <begin position="194"/>
        <end position="216"/>
    </location>
</feature>
<keyword evidence="5 8" id="KW-1133">Transmembrane helix</keyword>
<feature type="transmembrane region" description="Helical" evidence="8">
    <location>
        <begin position="411"/>
        <end position="428"/>
    </location>
</feature>